<reference evidence="2 4" key="1">
    <citation type="submission" date="2016-10" db="EMBL/GenBank/DDBJ databases">
        <title>Genome sequence of Mycobacterium talmonii.</title>
        <authorList>
            <person name="Greninger A.L."/>
            <person name="Elliott B."/>
            <person name="Vasireddy S."/>
            <person name="Vasireddy R."/>
        </authorList>
    </citation>
    <scope>NUCLEOTIDE SEQUENCE [LARGE SCALE GENOMIC DNA]</scope>
    <source>
        <strain evidence="2">MO-5499</strain>
        <strain evidence="4">NE-TNMC-100812</strain>
    </source>
</reference>
<dbReference type="Proteomes" id="UP000238296">
    <property type="component" value="Unassembled WGS sequence"/>
</dbReference>
<protein>
    <recommendedName>
        <fullName evidence="1">DUF4132 domain-containing protein</fullName>
    </recommendedName>
</protein>
<dbReference type="AlphaFoldDB" id="A0A1S1NCJ9"/>
<evidence type="ECO:0000259" key="1">
    <source>
        <dbReference type="Pfam" id="PF13569"/>
    </source>
</evidence>
<accession>A0A1S1NCJ9</accession>
<dbReference type="Pfam" id="PF13569">
    <property type="entry name" value="DUF4132"/>
    <property type="match status" value="1"/>
</dbReference>
<evidence type="ECO:0000313" key="2">
    <source>
        <dbReference type="EMBL" id="OHV03395.1"/>
    </source>
</evidence>
<evidence type="ECO:0000313" key="3">
    <source>
        <dbReference type="EMBL" id="PQM44971.1"/>
    </source>
</evidence>
<proteinExistence type="predicted"/>
<reference evidence="3" key="3">
    <citation type="submission" date="2018-01" db="EMBL/GenBank/DDBJ databases">
        <authorList>
            <person name="Gaut B.S."/>
            <person name="Morton B.R."/>
            <person name="Clegg M.T."/>
            <person name="Duvall M.R."/>
        </authorList>
    </citation>
    <scope>NUCLEOTIDE SEQUENCE</scope>
    <source>
        <strain evidence="3">ATCC BAA-2683</strain>
    </source>
</reference>
<gene>
    <name evidence="2" type="ORF">BKN37_15220</name>
    <name evidence="3" type="ORF">C1Y40_04869</name>
</gene>
<evidence type="ECO:0000313" key="4">
    <source>
        <dbReference type="Proteomes" id="UP000179734"/>
    </source>
</evidence>
<sequence>MDLDEEFIAAARPTRAHPPPRLPEPDWAAARDAANLYRNTIDLDQTDPQLRDALASLWGGEPGGYTRAERVVLLVLRRIYPHQTSSAAVMRAVAADVALAEAARILLESLPYILSSDGSLRQRQFFLHSQPDTRTWYVPPTPQLAEIEMLGRMACLASDDEYAELVSVVRTAAPQLPPVYRAAFALALPDSPELSHELITEFAGEDQPWVSWLQATATDPDLIEKARAVQTHRGVPVFADDVALVNALVVNRGSAAVPVLTPYAAHTTAAAALARIGLPDALRALAGVAGTSKDHQQLLRRAIKRWPAAAVAGLTQAVGDGGHNAAATRVLLVDLAARKPGLVAAVRPWLTGAAGTALDDVTQQLSADYDEASLDELPRVLTDPHHEDPAAFPAKLPKLPSFWNPRAWQRPMLHTGRVLPLVAVDHLGAMLAFHTGDGHYPGIADVKQACTSDSLAGFGWDMFTAWLNAGAPSKDSWAMRSLGPLGNDDTARRFTPLVRAWPGQAFRKRAVAGLDVLADIGSDVALMLLNGIAANLKFKALQDRARDKIDQIAAGRGLTTAQLEDRLVPDLGLDTNGTLLLNFGPRQFRVGFDERLKPFVRNLDGARLKELPKARRDDDAELAGAATARWKALKADARTVSGQQLLRLELAMGAHRRWDLADFEPFLARHPLVRHLVRRLMWAVYTEAGTVERCFRVAEDGQYTDADDEPVALPGDALIGLPHPLEISADDRTAFGQLFTDYELLQPFPQLDRDTYRLTDAERAATELNRWADLNIPVGKINGLTSRGWQRGAFIRELLKPLPDGWIAVAALSDGYATEIAHSYPKQITRLYIDTPDRRTPDRHTFGELDDITASELIRDLEALRG</sequence>
<organism evidence="2 4">
    <name type="scientific">Mycobacterium talmoniae</name>
    <dbReference type="NCBI Taxonomy" id="1858794"/>
    <lineage>
        <taxon>Bacteria</taxon>
        <taxon>Bacillati</taxon>
        <taxon>Actinomycetota</taxon>
        <taxon>Actinomycetes</taxon>
        <taxon>Mycobacteriales</taxon>
        <taxon>Mycobacteriaceae</taxon>
        <taxon>Mycobacterium</taxon>
    </lineage>
</organism>
<keyword evidence="4" id="KW-1185">Reference proteome</keyword>
<dbReference type="EMBL" id="MLQM01000080">
    <property type="protein sequence ID" value="OHV03395.1"/>
    <property type="molecule type" value="Genomic_DNA"/>
</dbReference>
<reference evidence="3 5" key="2">
    <citation type="journal article" date="2017" name="Int. J. Syst. Evol. Microbiol.">
        <title>Mycobacterium talmoniae sp. nov., a slowly growing mycobacterium isolated from human respiratory samples.</title>
        <authorList>
            <person name="Davidson R.M."/>
            <person name="DeGroote M.A."/>
            <person name="Marola J.L."/>
            <person name="Buss S."/>
            <person name="Jones V."/>
            <person name="McNeil M.R."/>
            <person name="Freifeld A.G."/>
            <person name="Elaine Epperson L."/>
            <person name="Hasan N.A."/>
            <person name="Jackson M."/>
            <person name="Iwen P.C."/>
            <person name="Salfinger M."/>
            <person name="Strong M."/>
        </authorList>
    </citation>
    <scope>NUCLEOTIDE SEQUENCE [LARGE SCALE GENOMIC DNA]</scope>
    <source>
        <strain evidence="3 5">ATCC BAA-2683</strain>
    </source>
</reference>
<feature type="domain" description="DUF4132" evidence="1">
    <location>
        <begin position="605"/>
        <end position="789"/>
    </location>
</feature>
<dbReference type="Proteomes" id="UP000179734">
    <property type="component" value="Unassembled WGS sequence"/>
</dbReference>
<comment type="caution">
    <text evidence="2">The sequence shown here is derived from an EMBL/GenBank/DDBJ whole genome shotgun (WGS) entry which is preliminary data.</text>
</comment>
<evidence type="ECO:0000313" key="5">
    <source>
        <dbReference type="Proteomes" id="UP000238296"/>
    </source>
</evidence>
<dbReference type="EMBL" id="PPEA01000685">
    <property type="protein sequence ID" value="PQM44971.1"/>
    <property type="molecule type" value="Genomic_DNA"/>
</dbReference>
<dbReference type="RefSeq" id="WP_071027285.1">
    <property type="nucleotide sequence ID" value="NZ_MLQM01000080.1"/>
</dbReference>
<name>A0A1S1NCJ9_9MYCO</name>
<dbReference type="InterPro" id="IPR025406">
    <property type="entry name" value="DUF4132"/>
</dbReference>